<evidence type="ECO:0000313" key="2">
    <source>
        <dbReference type="EMBL" id="VDM19062.1"/>
    </source>
</evidence>
<feature type="compositionally biased region" description="Low complexity" evidence="1">
    <location>
        <begin position="362"/>
        <end position="398"/>
    </location>
</feature>
<name>A0A0R3WN31_HYDTA</name>
<evidence type="ECO:0000313" key="3">
    <source>
        <dbReference type="Proteomes" id="UP000274429"/>
    </source>
</evidence>
<dbReference type="OrthoDB" id="6270916at2759"/>
<sequence length="625" mass="67024">MSLFYPLISALDSFNKRKSLPIETLNTVLENMATYLENLPRLTDEQKWNSFISSGWAELMPLFETFFRKLAQIRPLPTNLAATLRSMICILRAPTSSTIKQGVTDAYATILRLVIEQCQVDSSLLIEICSLCNRTFKERAKSQLTKIVVESLMNALKFRIYLPDENLLKTLQLVIMDAGGTLEPNQISPSLTDIFNPQTFHLFSTGAAELMRPHIVDCLNILSDVHMIRKCGILIESTNLKQVKQAQKTAAQPLQSVNPNDGNSGAGTGSQWTSTMGLSSSGMQNSGFANSSSCPPTAAANLPSLHEDTIGAHLKSGLAQYVALELSRHSNVKDEDVLHMLSPGLLTEDSSSGIFDPPMRRGGITSSGSGKQTTSSMASTAQQQQQQQQQCQQSQPSAPKLSGSLSTGGSFRSVGQFSGGGSFSGGRQFGRNSTSLTSGGGDGAGSDGGSVYSVPKVSTSSGATCGAGGAASGGGHISLAVPNLASRSPSIASVLATPGGIGQQSIMSIGHFALVPTLSHTTRLDAPILQYLPWLKSIPTFMQQGPRDFLLCLERVRTLTWLLLGATMHTALTRDATGLTCRPLPFTFVNSVADLVKFLISGFPDQQKVRPSKFSRVVLYFRITY</sequence>
<gene>
    <name evidence="2" type="ORF">TTAC_LOCUS2156</name>
</gene>
<proteinExistence type="predicted"/>
<dbReference type="EMBL" id="UYWX01000806">
    <property type="protein sequence ID" value="VDM19062.1"/>
    <property type="molecule type" value="Genomic_DNA"/>
</dbReference>
<reference evidence="4" key="1">
    <citation type="submission" date="2017-02" db="UniProtKB">
        <authorList>
            <consortium name="WormBaseParasite"/>
        </authorList>
    </citation>
    <scope>IDENTIFICATION</scope>
</reference>
<dbReference type="STRING" id="6205.A0A0R3WN31"/>
<feature type="compositionally biased region" description="Gly residues" evidence="1">
    <location>
        <begin position="438"/>
        <end position="448"/>
    </location>
</feature>
<accession>A0A0R3WN31</accession>
<dbReference type="PANTHER" id="PTHR21696">
    <property type="entry name" value="PROTEIN UNC-79 HOMOLOG"/>
    <property type="match status" value="1"/>
</dbReference>
<keyword evidence="3" id="KW-1185">Reference proteome</keyword>
<feature type="region of interest" description="Disordered" evidence="1">
    <location>
        <begin position="250"/>
        <end position="296"/>
    </location>
</feature>
<feature type="region of interest" description="Disordered" evidence="1">
    <location>
        <begin position="422"/>
        <end position="452"/>
    </location>
</feature>
<dbReference type="Proteomes" id="UP000274429">
    <property type="component" value="Unassembled WGS sequence"/>
</dbReference>
<protein>
    <submittedName>
        <fullName evidence="4">DUF3453 domain-containing protein</fullName>
    </submittedName>
</protein>
<dbReference type="WBParaSite" id="TTAC_0000216901-mRNA-1">
    <property type="protein sequence ID" value="TTAC_0000216901-mRNA-1"/>
    <property type="gene ID" value="TTAC_0000216901"/>
</dbReference>
<feature type="region of interest" description="Disordered" evidence="1">
    <location>
        <begin position="345"/>
        <end position="409"/>
    </location>
</feature>
<dbReference type="InterPro" id="IPR024855">
    <property type="entry name" value="UNC79"/>
</dbReference>
<evidence type="ECO:0000313" key="4">
    <source>
        <dbReference type="WBParaSite" id="TTAC_0000216901-mRNA-1"/>
    </source>
</evidence>
<organism evidence="4">
    <name type="scientific">Hydatigena taeniaeformis</name>
    <name type="common">Feline tapeworm</name>
    <name type="synonym">Taenia taeniaeformis</name>
    <dbReference type="NCBI Taxonomy" id="6205"/>
    <lineage>
        <taxon>Eukaryota</taxon>
        <taxon>Metazoa</taxon>
        <taxon>Spiralia</taxon>
        <taxon>Lophotrochozoa</taxon>
        <taxon>Platyhelminthes</taxon>
        <taxon>Cestoda</taxon>
        <taxon>Eucestoda</taxon>
        <taxon>Cyclophyllidea</taxon>
        <taxon>Taeniidae</taxon>
        <taxon>Hydatigera</taxon>
    </lineage>
</organism>
<feature type="compositionally biased region" description="Polar residues" evidence="1">
    <location>
        <begin position="253"/>
        <end position="295"/>
    </location>
</feature>
<dbReference type="AlphaFoldDB" id="A0A0R3WN31"/>
<evidence type="ECO:0000256" key="1">
    <source>
        <dbReference type="SAM" id="MobiDB-lite"/>
    </source>
</evidence>
<dbReference type="PANTHER" id="PTHR21696:SF2">
    <property type="entry name" value="PROTEIN UNC-79 HOMOLOG"/>
    <property type="match status" value="1"/>
</dbReference>
<reference evidence="2 3" key="2">
    <citation type="submission" date="2018-11" db="EMBL/GenBank/DDBJ databases">
        <authorList>
            <consortium name="Pathogen Informatics"/>
        </authorList>
    </citation>
    <scope>NUCLEOTIDE SEQUENCE [LARGE SCALE GENOMIC DNA]</scope>
</reference>